<dbReference type="InterPro" id="IPR006860">
    <property type="entry name" value="FecR"/>
</dbReference>
<sequence length="317" mass="34929">MRDTDQDRAAADWLARRDAGEWTSDDQAAFAEWLEESSANRIAFLRLDHVWSNANRLAALGGGPLRRWRRPFRGWQPTKSLVRKAAAPIVAIAMAGAAAMALFTMPTTASTGIGERRTITLADGSSLELAPLTKVRYRIDSTRRSIWIDEGEAYFDVRHDAANPFIVFAGNRRIVDVGTRFSVRTSNSDISVVVEEGEVEVSSIADKDAEVVTLRQGSMANARGAAQVIVSSNPVAVAHRLSWRDGMLAFDEARLDEVASEFNRYNRQQLVIASPKTAAMRIGGRFRATNVDGFANLLRDAYGLKVTKTDQQITVSE</sequence>
<dbReference type="RefSeq" id="WP_160759297.1">
    <property type="nucleotide sequence ID" value="NZ_BAAADZ010000002.1"/>
</dbReference>
<evidence type="ECO:0000313" key="4">
    <source>
        <dbReference type="EMBL" id="MBB3775241.1"/>
    </source>
</evidence>
<dbReference type="OrthoDB" id="7429207at2"/>
<evidence type="ECO:0000313" key="7">
    <source>
        <dbReference type="Proteomes" id="UP000548685"/>
    </source>
</evidence>
<protein>
    <submittedName>
        <fullName evidence="5">DUF4880 domain-containing protein</fullName>
    </submittedName>
    <submittedName>
        <fullName evidence="4">Transmembrane sensor</fullName>
    </submittedName>
</protein>
<dbReference type="Pfam" id="PF04773">
    <property type="entry name" value="FecR"/>
    <property type="match status" value="1"/>
</dbReference>
<comment type="caution">
    <text evidence="5">The sequence shown here is derived from an EMBL/GenBank/DDBJ whole genome shotgun (WGS) entry which is preliminary data.</text>
</comment>
<evidence type="ECO:0000259" key="3">
    <source>
        <dbReference type="Pfam" id="PF16220"/>
    </source>
</evidence>
<reference evidence="4 7" key="2">
    <citation type="submission" date="2020-08" db="EMBL/GenBank/DDBJ databases">
        <title>Genomic Encyclopedia of Type Strains, Phase IV (KMG-IV): sequencing the most valuable type-strain genomes for metagenomic binning, comparative biology and taxonomic classification.</title>
        <authorList>
            <person name="Goeker M."/>
        </authorList>
    </citation>
    <scope>NUCLEOTIDE SEQUENCE [LARGE SCALE GENOMIC DNA]</scope>
    <source>
        <strain evidence="4 7">DSM 8510</strain>
    </source>
</reference>
<keyword evidence="1 4" id="KW-0812">Transmembrane</keyword>
<dbReference type="PANTHER" id="PTHR30273">
    <property type="entry name" value="PERIPLASMIC SIGNAL SENSOR AND SIGMA FACTOR ACTIVATOR FECR-RELATED"/>
    <property type="match status" value="1"/>
</dbReference>
<dbReference type="Proteomes" id="UP000548685">
    <property type="component" value="Unassembled WGS sequence"/>
</dbReference>
<keyword evidence="7" id="KW-1185">Reference proteome</keyword>
<dbReference type="InterPro" id="IPR012373">
    <property type="entry name" value="Ferrdict_sens_TM"/>
</dbReference>
<dbReference type="PANTHER" id="PTHR30273:SF2">
    <property type="entry name" value="PROTEIN FECR"/>
    <property type="match status" value="1"/>
</dbReference>
<keyword evidence="1" id="KW-0472">Membrane</keyword>
<dbReference type="InterPro" id="IPR032623">
    <property type="entry name" value="FecR_N"/>
</dbReference>
<feature type="domain" description="FecR N-terminal" evidence="3">
    <location>
        <begin position="8"/>
        <end position="47"/>
    </location>
</feature>
<evidence type="ECO:0000256" key="1">
    <source>
        <dbReference type="SAM" id="Phobius"/>
    </source>
</evidence>
<reference evidence="5 6" key="1">
    <citation type="submission" date="2019-12" db="EMBL/GenBank/DDBJ databases">
        <title>Genomic-based taxomic classification of the family Erythrobacteraceae.</title>
        <authorList>
            <person name="Xu L."/>
        </authorList>
    </citation>
    <scope>NUCLEOTIDE SEQUENCE [LARGE SCALE GENOMIC DNA]</scope>
    <source>
        <strain evidence="5 6">JCM 10282</strain>
    </source>
</reference>
<proteinExistence type="predicted"/>
<feature type="transmembrane region" description="Helical" evidence="1">
    <location>
        <begin position="85"/>
        <end position="105"/>
    </location>
</feature>
<evidence type="ECO:0000313" key="6">
    <source>
        <dbReference type="Proteomes" id="UP000430021"/>
    </source>
</evidence>
<organism evidence="5 6">
    <name type="scientific">Erythrobacter ramosus</name>
    <dbReference type="NCBI Taxonomy" id="35811"/>
    <lineage>
        <taxon>Bacteria</taxon>
        <taxon>Pseudomonadati</taxon>
        <taxon>Pseudomonadota</taxon>
        <taxon>Alphaproteobacteria</taxon>
        <taxon>Sphingomonadales</taxon>
        <taxon>Erythrobacteraceae</taxon>
        <taxon>Erythrobacter/Porphyrobacter group</taxon>
        <taxon>Erythrobacter</taxon>
    </lineage>
</organism>
<dbReference type="PIRSF" id="PIRSF018266">
    <property type="entry name" value="FecR"/>
    <property type="match status" value="1"/>
</dbReference>
<dbReference type="Proteomes" id="UP000430021">
    <property type="component" value="Unassembled WGS sequence"/>
</dbReference>
<evidence type="ECO:0000313" key="5">
    <source>
        <dbReference type="EMBL" id="MXP37135.1"/>
    </source>
</evidence>
<name>A0A6I4UI08_9SPHN</name>
<dbReference type="EMBL" id="JACICE010000001">
    <property type="protein sequence ID" value="MBB3775241.1"/>
    <property type="molecule type" value="Genomic_DNA"/>
</dbReference>
<dbReference type="EMBL" id="WTYB01000001">
    <property type="protein sequence ID" value="MXP37135.1"/>
    <property type="molecule type" value="Genomic_DNA"/>
</dbReference>
<dbReference type="Gene3D" id="3.55.50.30">
    <property type="match status" value="1"/>
</dbReference>
<dbReference type="GO" id="GO:0016989">
    <property type="term" value="F:sigma factor antagonist activity"/>
    <property type="evidence" value="ECO:0007669"/>
    <property type="project" value="TreeGrafter"/>
</dbReference>
<accession>A0A6I4UI08</accession>
<dbReference type="AlphaFoldDB" id="A0A6I4UI08"/>
<dbReference type="Gene3D" id="2.60.120.1440">
    <property type="match status" value="1"/>
</dbReference>
<feature type="domain" description="FecR protein" evidence="2">
    <location>
        <begin position="108"/>
        <end position="200"/>
    </location>
</feature>
<dbReference type="Pfam" id="PF16220">
    <property type="entry name" value="DUF4880"/>
    <property type="match status" value="1"/>
</dbReference>
<gene>
    <name evidence="4" type="ORF">FHS52_001184</name>
    <name evidence="5" type="ORF">GRI59_00730</name>
</gene>
<keyword evidence="1" id="KW-1133">Transmembrane helix</keyword>
<evidence type="ECO:0000259" key="2">
    <source>
        <dbReference type="Pfam" id="PF04773"/>
    </source>
</evidence>